<dbReference type="InterPro" id="IPR029063">
    <property type="entry name" value="SAM-dependent_MTases_sf"/>
</dbReference>
<dbReference type="Pfam" id="PF11899">
    <property type="entry name" value="DUF3419"/>
    <property type="match status" value="1"/>
</dbReference>
<evidence type="ECO:0000313" key="1">
    <source>
        <dbReference type="EMBL" id="SVA14668.1"/>
    </source>
</evidence>
<organism evidence="1">
    <name type="scientific">marine metagenome</name>
    <dbReference type="NCBI Taxonomy" id="408172"/>
    <lineage>
        <taxon>unclassified sequences</taxon>
        <taxon>metagenomes</taxon>
        <taxon>ecological metagenomes</taxon>
    </lineage>
</organism>
<sequence>LFAVNREDHLVESQVIEQLKPARILTIGSGGCVALTLKTIYPELHLSVFDINPHQLSHINNKIKALRNSDYDALNIFKKNDTCLNQSGKFDEMFQELRDSFINNISSENEISKFFDVNISLDKRRNIQNNWQNNTNIYKPFEDVFNDISIAKIFGDEATKHGKPGSYVNYMKKKILEGISRKDSHLNPFLQHIFLGYYQSEFVFPYLSSSGNQDLELIEGDIFTVKKISSYDIVSLSNIFDWSETEYVKEHVEYLSQLNKGCAIILRQLNNHKDWIKIFSKYFVEDDSFDLHWQIHDRSLFYDHFKLFIRK</sequence>
<dbReference type="SUPFAM" id="SSF53335">
    <property type="entry name" value="S-adenosyl-L-methionine-dependent methyltransferases"/>
    <property type="match status" value="1"/>
</dbReference>
<dbReference type="EMBL" id="UINC01004487">
    <property type="protein sequence ID" value="SVA14668.1"/>
    <property type="molecule type" value="Genomic_DNA"/>
</dbReference>
<protein>
    <recommendedName>
        <fullName evidence="2">DUF3419 family protein</fullName>
    </recommendedName>
</protein>
<evidence type="ECO:0008006" key="2">
    <source>
        <dbReference type="Google" id="ProtNLM"/>
    </source>
</evidence>
<reference evidence="1" key="1">
    <citation type="submission" date="2018-05" db="EMBL/GenBank/DDBJ databases">
        <authorList>
            <person name="Lanie J.A."/>
            <person name="Ng W.-L."/>
            <person name="Kazmierczak K.M."/>
            <person name="Andrzejewski T.M."/>
            <person name="Davidsen T.M."/>
            <person name="Wayne K.J."/>
            <person name="Tettelin H."/>
            <person name="Glass J.I."/>
            <person name="Rusch D."/>
            <person name="Podicherti R."/>
            <person name="Tsui H.-C.T."/>
            <person name="Winkler M.E."/>
        </authorList>
    </citation>
    <scope>NUCLEOTIDE SEQUENCE</scope>
</reference>
<proteinExistence type="predicted"/>
<name>A0A381TGK9_9ZZZZ</name>
<dbReference type="InterPro" id="IPR021829">
    <property type="entry name" value="DUF3419"/>
</dbReference>
<accession>A0A381TGK9</accession>
<gene>
    <name evidence="1" type="ORF">METZ01_LOCUS67522</name>
</gene>
<dbReference type="AlphaFoldDB" id="A0A381TGK9"/>
<feature type="non-terminal residue" evidence="1">
    <location>
        <position position="1"/>
    </location>
</feature>